<name>A0ABZ1YTC6_9NOCA</name>
<dbReference type="SUPFAM" id="SSF51735">
    <property type="entry name" value="NAD(P)-binding Rossmann-fold domains"/>
    <property type="match status" value="1"/>
</dbReference>
<dbReference type="InterPro" id="IPR036291">
    <property type="entry name" value="NAD(P)-bd_dom_sf"/>
</dbReference>
<dbReference type="Pfam" id="PF13561">
    <property type="entry name" value="adh_short_C2"/>
    <property type="match status" value="1"/>
</dbReference>
<dbReference type="EMBL" id="CP109441">
    <property type="protein sequence ID" value="WUV46530.1"/>
    <property type="molecule type" value="Genomic_DNA"/>
</dbReference>
<dbReference type="RefSeq" id="WP_329410331.1">
    <property type="nucleotide sequence ID" value="NZ_CP109441.1"/>
</dbReference>
<proteinExistence type="inferred from homology"/>
<evidence type="ECO:0000313" key="2">
    <source>
        <dbReference type="EMBL" id="WUV46530.1"/>
    </source>
</evidence>
<dbReference type="InterPro" id="IPR002347">
    <property type="entry name" value="SDR_fam"/>
</dbReference>
<dbReference type="Gene3D" id="3.40.50.720">
    <property type="entry name" value="NAD(P)-binding Rossmann-like Domain"/>
    <property type="match status" value="1"/>
</dbReference>
<dbReference type="Proteomes" id="UP001432062">
    <property type="component" value="Chromosome"/>
</dbReference>
<accession>A0ABZ1YTC6</accession>
<protein>
    <submittedName>
        <fullName evidence="2">SDR family oxidoreductase</fullName>
    </submittedName>
</protein>
<evidence type="ECO:0000256" key="1">
    <source>
        <dbReference type="ARBA" id="ARBA00006484"/>
    </source>
</evidence>
<organism evidence="2 3">
    <name type="scientific">Nocardia vinacea</name>
    <dbReference type="NCBI Taxonomy" id="96468"/>
    <lineage>
        <taxon>Bacteria</taxon>
        <taxon>Bacillati</taxon>
        <taxon>Actinomycetota</taxon>
        <taxon>Actinomycetes</taxon>
        <taxon>Mycobacteriales</taxon>
        <taxon>Nocardiaceae</taxon>
        <taxon>Nocardia</taxon>
    </lineage>
</organism>
<sequence length="258" mass="27002">MPNEIESAPSGTGRFSLAGKVAVITGASKNIGAALARGFAHAGADLLLVARGKEELDAQAAAVRAETGRVIETFVADVSDPEAAGDIVRFATDRLPPADILVNNAYSSGPFELLLDLDDSVWDDVLATNLRAPHRLCKAFAPGMNERGGSVINVVSGSGFQPNRGIGAYGVSKAALWMLTRYLAAEAAPRIRVNALCPGITSPDGRPLNQAHHQLLPLVPMGRLGRADEMVGAAIYLASDASSYTTGEIIFVNGGRPW</sequence>
<reference evidence="2" key="1">
    <citation type="submission" date="2022-10" db="EMBL/GenBank/DDBJ databases">
        <title>The complete genomes of actinobacterial strains from the NBC collection.</title>
        <authorList>
            <person name="Joergensen T.S."/>
            <person name="Alvarez Arevalo M."/>
            <person name="Sterndorff E.B."/>
            <person name="Faurdal D."/>
            <person name="Vuksanovic O."/>
            <person name="Mourched A.-S."/>
            <person name="Charusanti P."/>
            <person name="Shaw S."/>
            <person name="Blin K."/>
            <person name="Weber T."/>
        </authorList>
    </citation>
    <scope>NUCLEOTIDE SEQUENCE</scope>
    <source>
        <strain evidence="2">NBC_01482</strain>
    </source>
</reference>
<comment type="similarity">
    <text evidence="1">Belongs to the short-chain dehydrogenases/reductases (SDR) family.</text>
</comment>
<gene>
    <name evidence="2" type="ORF">OG563_47145</name>
</gene>
<evidence type="ECO:0000313" key="3">
    <source>
        <dbReference type="Proteomes" id="UP001432062"/>
    </source>
</evidence>
<dbReference type="PANTHER" id="PTHR43943">
    <property type="entry name" value="DEHYDROGENASE/REDUCTASE (SDR FAMILY) MEMBER 4"/>
    <property type="match status" value="1"/>
</dbReference>
<dbReference type="PRINTS" id="PR00080">
    <property type="entry name" value="SDRFAMILY"/>
</dbReference>
<dbReference type="PANTHER" id="PTHR43943:SF2">
    <property type="entry name" value="DEHYDROGENASE_REDUCTASE 4"/>
    <property type="match status" value="1"/>
</dbReference>
<dbReference type="PRINTS" id="PR00081">
    <property type="entry name" value="GDHRDH"/>
</dbReference>
<keyword evidence="3" id="KW-1185">Reference proteome</keyword>
<dbReference type="CDD" id="cd05233">
    <property type="entry name" value="SDR_c"/>
    <property type="match status" value="1"/>
</dbReference>